<dbReference type="Proteomes" id="UP000030300">
    <property type="component" value="Chromosome"/>
</dbReference>
<dbReference type="Gene3D" id="1.10.1660.10">
    <property type="match status" value="1"/>
</dbReference>
<dbReference type="PANTHER" id="PTHR30204:SF97">
    <property type="entry name" value="MERR FAMILY REGULATORY PROTEIN"/>
    <property type="match status" value="1"/>
</dbReference>
<dbReference type="Pfam" id="PF06445">
    <property type="entry name" value="GyrI-like"/>
    <property type="match status" value="1"/>
</dbReference>
<dbReference type="GO" id="GO:0003700">
    <property type="term" value="F:DNA-binding transcription factor activity"/>
    <property type="evidence" value="ECO:0007669"/>
    <property type="project" value="InterPro"/>
</dbReference>
<gene>
    <name evidence="2" type="ORF">KR76_13650</name>
</gene>
<dbReference type="InterPro" id="IPR047057">
    <property type="entry name" value="MerR_fam"/>
</dbReference>
<evidence type="ECO:0000313" key="3">
    <source>
        <dbReference type="Proteomes" id="UP000030300"/>
    </source>
</evidence>
<dbReference type="SUPFAM" id="SSF46955">
    <property type="entry name" value="Putative DNA-binding domain"/>
    <property type="match status" value="1"/>
</dbReference>
<keyword evidence="3" id="KW-1185">Reference proteome</keyword>
<proteinExistence type="predicted"/>
<sequence length="269" mass="29399">MLAIGEFSRVTHLSIRTLRRYHELGLLEPELVDASSGYRYYTADQIPTAQVIHRLRELDVPLADVERILGSPDPEQRAALVAEHLGRLEAELARTRAAVSSLRRLLAPEPAPLRVELRAEPAVTVAAVEDDVSAGDVDAWFAGAMAELDAALGPASRAEPAGGLYDNALYELGRGHLLLYRPAADPPSRGRVRPVRLPAVELAVTTHEGDHDGVDVTYGQLGSWVVDNALTVAGPVWERYLVGPRDTDDETAWRTEIGWPVFRVAKDLP</sequence>
<dbReference type="InterPro" id="IPR011256">
    <property type="entry name" value="Reg_factor_effector_dom_sf"/>
</dbReference>
<dbReference type="InterPro" id="IPR000551">
    <property type="entry name" value="MerR-type_HTH_dom"/>
</dbReference>
<dbReference type="CDD" id="cd01107">
    <property type="entry name" value="HTH_BmrR"/>
    <property type="match status" value="1"/>
</dbReference>
<dbReference type="PANTHER" id="PTHR30204">
    <property type="entry name" value="REDOX-CYCLING DRUG-SENSING TRANSCRIPTIONAL ACTIVATOR SOXR"/>
    <property type="match status" value="1"/>
</dbReference>
<evidence type="ECO:0000256" key="1">
    <source>
        <dbReference type="ARBA" id="ARBA00023125"/>
    </source>
</evidence>
<reference evidence="2 3" key="1">
    <citation type="journal article" date="2015" name="Genome Announc.">
        <title>Complete Genome Sequence of Steroid-Transforming Nocardioides simplex VKM Ac-2033D.</title>
        <authorList>
            <person name="Shtratnikova V.Y."/>
            <person name="Schelkunov M.I."/>
            <person name="Pekov Y.A."/>
            <person name="Fokina V.V."/>
            <person name="Logacheva M.D."/>
            <person name="Sokolov S.L."/>
            <person name="Bragin E.Y."/>
            <person name="Ashapkin V.V."/>
            <person name="Donova M.V."/>
        </authorList>
    </citation>
    <scope>NUCLEOTIDE SEQUENCE [LARGE SCALE GENOMIC DNA]</scope>
    <source>
        <strain evidence="2 3">VKM Ac-2033D</strain>
    </source>
</reference>
<dbReference type="SMART" id="SM00871">
    <property type="entry name" value="AraC_E_bind"/>
    <property type="match status" value="1"/>
</dbReference>
<dbReference type="GeneID" id="96609911"/>
<dbReference type="InterPro" id="IPR009061">
    <property type="entry name" value="DNA-bd_dom_put_sf"/>
</dbReference>
<organism evidence="2 3">
    <name type="scientific">Nocardioides simplex</name>
    <name type="common">Arthrobacter simplex</name>
    <dbReference type="NCBI Taxonomy" id="2045"/>
    <lineage>
        <taxon>Bacteria</taxon>
        <taxon>Bacillati</taxon>
        <taxon>Actinomycetota</taxon>
        <taxon>Actinomycetes</taxon>
        <taxon>Propionibacteriales</taxon>
        <taxon>Nocardioidaceae</taxon>
        <taxon>Pimelobacter</taxon>
    </lineage>
</organism>
<keyword evidence="1" id="KW-0238">DNA-binding</keyword>
<dbReference type="EMBL" id="CP009896">
    <property type="protein sequence ID" value="AIY17531.1"/>
    <property type="molecule type" value="Genomic_DNA"/>
</dbReference>
<dbReference type="AlphaFoldDB" id="A0A0A1DJH3"/>
<evidence type="ECO:0000313" key="2">
    <source>
        <dbReference type="EMBL" id="AIY17531.1"/>
    </source>
</evidence>
<dbReference type="SUPFAM" id="SSF55136">
    <property type="entry name" value="Probable bacterial effector-binding domain"/>
    <property type="match status" value="1"/>
</dbReference>
<dbReference type="InterPro" id="IPR010499">
    <property type="entry name" value="AraC_E-bd"/>
</dbReference>
<dbReference type="InterPro" id="IPR029442">
    <property type="entry name" value="GyrI-like"/>
</dbReference>
<dbReference type="HOGENOM" id="CLU_065103_2_2_11"/>
<dbReference type="eggNOG" id="COG4978">
    <property type="taxonomic scope" value="Bacteria"/>
</dbReference>
<dbReference type="GO" id="GO:0003677">
    <property type="term" value="F:DNA binding"/>
    <property type="evidence" value="ECO:0007669"/>
    <property type="project" value="UniProtKB-KW"/>
</dbReference>
<dbReference type="eggNOG" id="COG0789">
    <property type="taxonomic scope" value="Bacteria"/>
</dbReference>
<dbReference type="RefSeq" id="WP_038678974.1">
    <property type="nucleotide sequence ID" value="NZ_BJMC01000009.1"/>
</dbReference>
<dbReference type="KEGG" id="psim:KR76_13650"/>
<protein>
    <submittedName>
        <fullName evidence="2">Transcriptional regulator, MerR family</fullName>
    </submittedName>
</protein>
<dbReference type="OrthoDB" id="7849865at2"/>
<dbReference type="STRING" id="2045.KR76_13650"/>
<dbReference type="Pfam" id="PF13411">
    <property type="entry name" value="MerR_1"/>
    <property type="match status" value="1"/>
</dbReference>
<name>A0A0A1DJH3_NOCSI</name>
<dbReference type="Gene3D" id="3.20.80.10">
    <property type="entry name" value="Regulatory factor, effector binding domain"/>
    <property type="match status" value="1"/>
</dbReference>
<accession>A0A0A1DJH3</accession>
<dbReference type="SMART" id="SM00422">
    <property type="entry name" value="HTH_MERR"/>
    <property type="match status" value="1"/>
</dbReference>
<dbReference type="PROSITE" id="PS50937">
    <property type="entry name" value="HTH_MERR_2"/>
    <property type="match status" value="1"/>
</dbReference>